<dbReference type="PANTHER" id="PTHR46814:SF1">
    <property type="entry name" value="EGALITARIAN, ISOFORM B"/>
    <property type="match status" value="1"/>
</dbReference>
<sequence length="466" mass="54308">MASGTAKEQLENIAGIVRHHCPVKKCYDLDLFYRGDYLGDAYYDGKKLQKKLKGIATLGCVLNVNDKVFVTVERAPERQARGRQHTKWIVVDIRPRLEDVTLNRLPSTFYENLPTKKHPIADLGYVNQLAAYQISSHFVPYDRAAELISLTRKEVVKWNGLPLHELFSIFENKKEPPYAEFVNFLGCSDGLFEFLNNYPQYFVLRDSYKTAYESDTLVYVTRRFSRSDFELFLIRNRESDGNHHHRCTYQVINTMYECKRVCDKLLRRAGRRQTPLVIAIDCEGGCLGKDEDLNLLQLSTPEGEAYLFDVMSTWRREDMFHRGKLGLILEHENIIKVFHNCFSDQAALFFQFGIIVNNVFDTSIAFATIWEQCNTTIEFVQPSLAKICATYGYPMPQKNGYIANKMKYDHEFWARRPLTADMIEYATDDVLCLVPLIYKELNRLISPLWRPLFKQRCEQRLEKART</sequence>
<evidence type="ECO:0000313" key="2">
    <source>
        <dbReference type="EMBL" id="KAJ8026178.1"/>
    </source>
</evidence>
<keyword evidence="3" id="KW-1185">Reference proteome</keyword>
<dbReference type="PANTHER" id="PTHR46814">
    <property type="entry name" value="EGALITARIAN, ISOFORM B"/>
    <property type="match status" value="1"/>
</dbReference>
<comment type="caution">
    <text evidence="2">The sequence shown here is derived from an EMBL/GenBank/DDBJ whole genome shotgun (WGS) entry which is preliminary data.</text>
</comment>
<feature type="domain" description="3'-5' exonuclease" evidence="1">
    <location>
        <begin position="249"/>
        <end position="446"/>
    </location>
</feature>
<organism evidence="2 3">
    <name type="scientific">Holothuria leucospilota</name>
    <name type="common">Black long sea cucumber</name>
    <name type="synonym">Mertensiothuria leucospilota</name>
    <dbReference type="NCBI Taxonomy" id="206669"/>
    <lineage>
        <taxon>Eukaryota</taxon>
        <taxon>Metazoa</taxon>
        <taxon>Echinodermata</taxon>
        <taxon>Eleutherozoa</taxon>
        <taxon>Echinozoa</taxon>
        <taxon>Holothuroidea</taxon>
        <taxon>Aspidochirotacea</taxon>
        <taxon>Aspidochirotida</taxon>
        <taxon>Holothuriidae</taxon>
        <taxon>Holothuria</taxon>
    </lineage>
</organism>
<dbReference type="InterPro" id="IPR012337">
    <property type="entry name" value="RNaseH-like_sf"/>
</dbReference>
<dbReference type="GO" id="GO:0006139">
    <property type="term" value="P:nucleobase-containing compound metabolic process"/>
    <property type="evidence" value="ECO:0007669"/>
    <property type="project" value="InterPro"/>
</dbReference>
<evidence type="ECO:0000259" key="1">
    <source>
        <dbReference type="SMART" id="SM00474"/>
    </source>
</evidence>
<dbReference type="Gene3D" id="3.30.420.10">
    <property type="entry name" value="Ribonuclease H-like superfamily/Ribonuclease H"/>
    <property type="match status" value="1"/>
</dbReference>
<dbReference type="Proteomes" id="UP001152320">
    <property type="component" value="Chromosome 17"/>
</dbReference>
<dbReference type="GO" id="GO:0003676">
    <property type="term" value="F:nucleic acid binding"/>
    <property type="evidence" value="ECO:0007669"/>
    <property type="project" value="InterPro"/>
</dbReference>
<dbReference type="EMBL" id="JAIZAY010000017">
    <property type="protein sequence ID" value="KAJ8026178.1"/>
    <property type="molecule type" value="Genomic_DNA"/>
</dbReference>
<name>A0A9Q1BHI2_HOLLE</name>
<gene>
    <name evidence="2" type="ORF">HOLleu_33942</name>
</gene>
<dbReference type="Pfam" id="PF01612">
    <property type="entry name" value="DNA_pol_A_exo1"/>
    <property type="match status" value="1"/>
</dbReference>
<evidence type="ECO:0000313" key="3">
    <source>
        <dbReference type="Proteomes" id="UP001152320"/>
    </source>
</evidence>
<protein>
    <submittedName>
        <fullName evidence="2">PiRNA biogenesis protein EXD1</fullName>
    </submittedName>
</protein>
<dbReference type="InterPro" id="IPR036397">
    <property type="entry name" value="RNaseH_sf"/>
</dbReference>
<dbReference type="SUPFAM" id="SSF53098">
    <property type="entry name" value="Ribonuclease H-like"/>
    <property type="match status" value="1"/>
</dbReference>
<dbReference type="SMART" id="SM00474">
    <property type="entry name" value="35EXOc"/>
    <property type="match status" value="1"/>
</dbReference>
<accession>A0A9Q1BHI2</accession>
<proteinExistence type="predicted"/>
<dbReference type="OrthoDB" id="368776at2759"/>
<dbReference type="GO" id="GO:0008408">
    <property type="term" value="F:3'-5' exonuclease activity"/>
    <property type="evidence" value="ECO:0007669"/>
    <property type="project" value="InterPro"/>
</dbReference>
<reference evidence="2" key="1">
    <citation type="submission" date="2021-10" db="EMBL/GenBank/DDBJ databases">
        <title>Tropical sea cucumber genome reveals ecological adaptation and Cuvierian tubules defense mechanism.</title>
        <authorList>
            <person name="Chen T."/>
        </authorList>
    </citation>
    <scope>NUCLEOTIDE SEQUENCE</scope>
    <source>
        <strain evidence="2">Nanhai2018</strain>
        <tissue evidence="2">Muscle</tissue>
    </source>
</reference>
<dbReference type="AlphaFoldDB" id="A0A9Q1BHI2"/>
<dbReference type="InterPro" id="IPR002562">
    <property type="entry name" value="3'-5'_exonuclease_dom"/>
</dbReference>